<name>A0A9D9ESD9_9BACT</name>
<dbReference type="GO" id="GO:0005886">
    <property type="term" value="C:plasma membrane"/>
    <property type="evidence" value="ECO:0007669"/>
    <property type="project" value="UniProtKB-SubCell"/>
</dbReference>
<dbReference type="SUPFAM" id="SSF103473">
    <property type="entry name" value="MFS general substrate transporter"/>
    <property type="match status" value="2"/>
</dbReference>
<dbReference type="GO" id="GO:0015212">
    <property type="term" value="F:cytidine transmembrane transporter activity"/>
    <property type="evidence" value="ECO:0007669"/>
    <property type="project" value="TreeGrafter"/>
</dbReference>
<keyword evidence="4 7" id="KW-0812">Transmembrane</keyword>
<feature type="transmembrane region" description="Helical" evidence="7">
    <location>
        <begin position="141"/>
        <end position="160"/>
    </location>
</feature>
<evidence type="ECO:0000256" key="6">
    <source>
        <dbReference type="ARBA" id="ARBA00023136"/>
    </source>
</evidence>
<keyword evidence="5 7" id="KW-1133">Transmembrane helix</keyword>
<evidence type="ECO:0000259" key="8">
    <source>
        <dbReference type="PROSITE" id="PS50850"/>
    </source>
</evidence>
<evidence type="ECO:0000256" key="5">
    <source>
        <dbReference type="ARBA" id="ARBA00022989"/>
    </source>
</evidence>
<feature type="transmembrane region" description="Helical" evidence="7">
    <location>
        <begin position="268"/>
        <end position="288"/>
    </location>
</feature>
<dbReference type="GO" id="GO:0015213">
    <property type="term" value="F:uridine transmembrane transporter activity"/>
    <property type="evidence" value="ECO:0007669"/>
    <property type="project" value="TreeGrafter"/>
</dbReference>
<feature type="transmembrane region" description="Helical" evidence="7">
    <location>
        <begin position="103"/>
        <end position="129"/>
    </location>
</feature>
<dbReference type="PROSITE" id="PS50850">
    <property type="entry name" value="MFS"/>
    <property type="match status" value="1"/>
</dbReference>
<feature type="transmembrane region" description="Helical" evidence="7">
    <location>
        <begin position="357"/>
        <end position="376"/>
    </location>
</feature>
<feature type="domain" description="Major facilitator superfamily (MFS) profile" evidence="8">
    <location>
        <begin position="222"/>
        <end position="427"/>
    </location>
</feature>
<feature type="transmembrane region" description="Helical" evidence="7">
    <location>
        <begin position="320"/>
        <end position="345"/>
    </location>
</feature>
<dbReference type="Pfam" id="PF03825">
    <property type="entry name" value="Nuc_H_symport"/>
    <property type="match status" value="1"/>
</dbReference>
<feature type="transmembrane region" description="Helical" evidence="7">
    <location>
        <begin position="172"/>
        <end position="190"/>
    </location>
</feature>
<evidence type="ECO:0000256" key="2">
    <source>
        <dbReference type="ARBA" id="ARBA00022448"/>
    </source>
</evidence>
<feature type="transmembrane region" description="Helical" evidence="7">
    <location>
        <begin position="42"/>
        <end position="62"/>
    </location>
</feature>
<dbReference type="InterPro" id="IPR020846">
    <property type="entry name" value="MFS_dom"/>
</dbReference>
<comment type="subcellular location">
    <subcellularLocation>
        <location evidence="1">Cell membrane</location>
        <topology evidence="1">Multi-pass membrane protein</topology>
    </subcellularLocation>
</comment>
<feature type="transmembrane region" description="Helical" evidence="7">
    <location>
        <begin position="396"/>
        <end position="415"/>
    </location>
</feature>
<feature type="transmembrane region" description="Helical" evidence="7">
    <location>
        <begin position="295"/>
        <end position="314"/>
    </location>
</feature>
<evidence type="ECO:0000313" key="10">
    <source>
        <dbReference type="Proteomes" id="UP000823661"/>
    </source>
</evidence>
<keyword evidence="3" id="KW-1003">Cell membrane</keyword>
<dbReference type="PANTHER" id="PTHR23522">
    <property type="entry name" value="BLL5896 PROTEIN"/>
    <property type="match status" value="1"/>
</dbReference>
<reference evidence="9" key="1">
    <citation type="submission" date="2020-10" db="EMBL/GenBank/DDBJ databases">
        <authorList>
            <person name="Gilroy R."/>
        </authorList>
    </citation>
    <scope>NUCLEOTIDE SEQUENCE</scope>
    <source>
        <strain evidence="9">B1-20833</strain>
    </source>
</reference>
<protein>
    <submittedName>
        <fullName evidence="9">MFS transporter</fullName>
    </submittedName>
</protein>
<evidence type="ECO:0000256" key="7">
    <source>
        <dbReference type="SAM" id="Phobius"/>
    </source>
</evidence>
<keyword evidence="2" id="KW-0813">Transport</keyword>
<proteinExistence type="predicted"/>
<comment type="caution">
    <text evidence="9">The sequence shown here is derived from an EMBL/GenBank/DDBJ whole genome shotgun (WGS) entry which is preliminary data.</text>
</comment>
<organism evidence="9 10">
    <name type="scientific">Candidatus Cryptobacteroides intestinavium</name>
    <dbReference type="NCBI Taxonomy" id="2840766"/>
    <lineage>
        <taxon>Bacteria</taxon>
        <taxon>Pseudomonadati</taxon>
        <taxon>Bacteroidota</taxon>
        <taxon>Bacteroidia</taxon>
        <taxon>Bacteroidales</taxon>
        <taxon>Candidatus Cryptobacteroides</taxon>
    </lineage>
</organism>
<dbReference type="Proteomes" id="UP000823661">
    <property type="component" value="Unassembled WGS sequence"/>
</dbReference>
<dbReference type="InterPro" id="IPR036259">
    <property type="entry name" value="MFS_trans_sf"/>
</dbReference>
<feature type="transmembrane region" description="Helical" evidence="7">
    <location>
        <begin position="12"/>
        <end position="36"/>
    </location>
</feature>
<dbReference type="EMBL" id="JADIMI010000043">
    <property type="protein sequence ID" value="MBO8452140.1"/>
    <property type="molecule type" value="Genomic_DNA"/>
</dbReference>
<dbReference type="PANTHER" id="PTHR23522:SF4">
    <property type="entry name" value="NUCLEOSIDE PERMEASE NUPG-RELATED"/>
    <property type="match status" value="1"/>
</dbReference>
<evidence type="ECO:0000256" key="3">
    <source>
        <dbReference type="ARBA" id="ARBA00022475"/>
    </source>
</evidence>
<evidence type="ECO:0000313" key="9">
    <source>
        <dbReference type="EMBL" id="MBO8452140.1"/>
    </source>
</evidence>
<dbReference type="AlphaFoldDB" id="A0A9D9ESD9"/>
<reference evidence="9" key="2">
    <citation type="journal article" date="2021" name="PeerJ">
        <title>Extensive microbial diversity within the chicken gut microbiome revealed by metagenomics and culture.</title>
        <authorList>
            <person name="Gilroy R."/>
            <person name="Ravi A."/>
            <person name="Getino M."/>
            <person name="Pursley I."/>
            <person name="Horton D.L."/>
            <person name="Alikhan N.F."/>
            <person name="Baker D."/>
            <person name="Gharbi K."/>
            <person name="Hall N."/>
            <person name="Watson M."/>
            <person name="Adriaenssens E.M."/>
            <person name="Foster-Nyarko E."/>
            <person name="Jarju S."/>
            <person name="Secka A."/>
            <person name="Antonio M."/>
            <person name="Oren A."/>
            <person name="Chaudhuri R.R."/>
            <person name="La Ragione R."/>
            <person name="Hildebrand F."/>
            <person name="Pallen M.J."/>
        </authorList>
    </citation>
    <scope>NUCLEOTIDE SEQUENCE</scope>
    <source>
        <strain evidence="9">B1-20833</strain>
    </source>
</reference>
<accession>A0A9D9ESD9</accession>
<feature type="transmembrane region" description="Helical" evidence="7">
    <location>
        <begin position="71"/>
        <end position="91"/>
    </location>
</feature>
<feature type="transmembrane region" description="Helical" evidence="7">
    <location>
        <begin position="226"/>
        <end position="248"/>
    </location>
</feature>
<dbReference type="InterPro" id="IPR004740">
    <property type="entry name" value="Nuc_H_symport"/>
</dbReference>
<evidence type="ECO:0000256" key="1">
    <source>
        <dbReference type="ARBA" id="ARBA00004651"/>
    </source>
</evidence>
<sequence>MDKAVRIRLILMNFLQWAVWGAYLTSMGSYLVSVGLAEKIGIFYAMQGVVSIFMPAIIGIIADKYVPAQRLLGLCHLIAGAAMIAAGYYGLSAGADVKFGILFPLYAVSVAFYMPTIALSNSVAFKVLVKNGFDTVRDFPPVRVFGTVGFICSMLFVNFMTDGDGVQFQHTYNQFFVSGFIGFVLFIYCLSLPDCPVNRQAQSQSVAEALGAKAFRLFKDRGMATFFIFSMLLGVALQITNGFANPFISHFTQVPEYADSWGARNANALISISQMSETLGILLIPVAMKFFGIKRVMLIAMIAWVFRFGLFGLGNPGPGVWMFILSMVVYGVAFDFFNISGALYVEQRSSDGIKSSAQGLFMLMTNGIGATVGTLSAQVVVNHFVYNAAVPDWSTAWYIFAGYALVVAVLFAIFFRNPGKGPYSKIA</sequence>
<dbReference type="Gene3D" id="1.20.1250.20">
    <property type="entry name" value="MFS general substrate transporter like domains"/>
    <property type="match status" value="2"/>
</dbReference>
<gene>
    <name evidence="9" type="ORF">IAC06_04570</name>
</gene>
<evidence type="ECO:0000256" key="4">
    <source>
        <dbReference type="ARBA" id="ARBA00022692"/>
    </source>
</evidence>
<keyword evidence="6 7" id="KW-0472">Membrane</keyword>